<accession>A0A139HFZ2</accession>
<comment type="caution">
    <text evidence="1">The sequence shown here is derived from an EMBL/GenBank/DDBJ whole genome shotgun (WGS) entry which is preliminary data.</text>
</comment>
<evidence type="ECO:0000313" key="2">
    <source>
        <dbReference type="Proteomes" id="UP000073492"/>
    </source>
</evidence>
<protein>
    <submittedName>
        <fullName evidence="1">Uncharacterized protein</fullName>
    </submittedName>
</protein>
<proteinExistence type="predicted"/>
<dbReference type="Proteomes" id="UP000073492">
    <property type="component" value="Unassembled WGS sequence"/>
</dbReference>
<name>A0A139HFZ2_9PEZI</name>
<dbReference type="OrthoDB" id="256333at2759"/>
<evidence type="ECO:0000313" key="1">
    <source>
        <dbReference type="EMBL" id="KXT01395.1"/>
    </source>
</evidence>
<keyword evidence="2" id="KW-1185">Reference proteome</keyword>
<reference evidence="1 2" key="1">
    <citation type="submission" date="2015-07" db="EMBL/GenBank/DDBJ databases">
        <title>Comparative genomics of the Sigatoka disease complex on banana suggests a link between parallel evolutionary changes in Pseudocercospora fijiensis and Pseudocercospora eumusae and increased virulence on the banana host.</title>
        <authorList>
            <person name="Chang T.-C."/>
            <person name="Salvucci A."/>
            <person name="Crous P.W."/>
            <person name="Stergiopoulos I."/>
        </authorList>
    </citation>
    <scope>NUCLEOTIDE SEQUENCE [LARGE SCALE GENOMIC DNA]</scope>
    <source>
        <strain evidence="1 2">CBS 116634</strain>
    </source>
</reference>
<dbReference type="AlphaFoldDB" id="A0A139HFZ2"/>
<organism evidence="1 2">
    <name type="scientific">Pseudocercospora musae</name>
    <dbReference type="NCBI Taxonomy" id="113226"/>
    <lineage>
        <taxon>Eukaryota</taxon>
        <taxon>Fungi</taxon>
        <taxon>Dikarya</taxon>
        <taxon>Ascomycota</taxon>
        <taxon>Pezizomycotina</taxon>
        <taxon>Dothideomycetes</taxon>
        <taxon>Dothideomycetidae</taxon>
        <taxon>Mycosphaerellales</taxon>
        <taxon>Mycosphaerellaceae</taxon>
        <taxon>Pseudocercospora</taxon>
    </lineage>
</organism>
<sequence>MAANYVNIGLRRSDAKHAIPKDQTRLCCSPSLVHLYPSQFYIAHLASSEPETYMKVRTTNAAGSDLDDRIIRVLNLGLAGSSEQNTSTTVVYIATVVLRLACLFLSISGVDIELSPRRLRGEQSERHY</sequence>
<dbReference type="EMBL" id="LFZO01000655">
    <property type="protein sequence ID" value="KXT01395.1"/>
    <property type="molecule type" value="Genomic_DNA"/>
</dbReference>
<gene>
    <name evidence="1" type="ORF">AC579_286</name>
</gene>